<sequence>MFRVTFLVFFLLFGAVFSHPHKEPDAESIRAHEEVRRRCGPRVAKMKRDRLALRRRDDSVDADSGETVYKINAKAPKYNKIKDWTNILTPETSRGPYFLPRSQTLRQDIREDEPGVPLSLEIGVIDIDTCDPLDSVLVDIWLELLKHCNATGSYSSFTGLSPNTQFLDLYSEQTDNGTLDLHKGLPDLSWLSTDESTFLRGMWPTDKHGVTSFTTIVPGFYVQRAIHIHVQIHTNWTILSNGTLAHGAIVSTGQIFIDELLSRQLMALEPYVSHTEIKRVKNADDGIYNQESATGAMTLLDTEPLDGKDYTKGVFGYITLEEPTDRLQGVQMSQIRNGSTIDALPEVPVPA</sequence>
<dbReference type="Proteomes" id="UP000830768">
    <property type="component" value="Chromosome 2"/>
</dbReference>
<reference evidence="1" key="1">
    <citation type="submission" date="2021-11" db="EMBL/GenBank/DDBJ databases">
        <title>Fusarium solani-melongenae Genome sequencing and assembly.</title>
        <authorList>
            <person name="Xie S."/>
            <person name="Huang L."/>
            <person name="Zhang X."/>
        </authorList>
    </citation>
    <scope>NUCLEOTIDE SEQUENCE</scope>
    <source>
        <strain evidence="1">CRI 24-3</strain>
    </source>
</reference>
<gene>
    <name evidence="1" type="ORF">LCI18_002563</name>
</gene>
<organism evidence="1 2">
    <name type="scientific">Fusarium solani subsp. cucurbitae</name>
    <name type="common">Neocosmosporum cucurbitae</name>
    <dbReference type="NCBI Taxonomy" id="2747967"/>
    <lineage>
        <taxon>Eukaryota</taxon>
        <taxon>Fungi</taxon>
        <taxon>Dikarya</taxon>
        <taxon>Ascomycota</taxon>
        <taxon>Pezizomycotina</taxon>
        <taxon>Sordariomycetes</taxon>
        <taxon>Hypocreomycetidae</taxon>
        <taxon>Hypocreales</taxon>
        <taxon>Nectriaceae</taxon>
        <taxon>Fusarium</taxon>
        <taxon>Fusarium solani species complex</taxon>
    </lineage>
</organism>
<evidence type="ECO:0000313" key="1">
    <source>
        <dbReference type="EMBL" id="UPK91628.1"/>
    </source>
</evidence>
<keyword evidence="2" id="KW-1185">Reference proteome</keyword>
<accession>A0ACD3YRP8</accession>
<name>A0ACD3YRP8_FUSSC</name>
<dbReference type="EMBL" id="CP090031">
    <property type="protein sequence ID" value="UPK91628.1"/>
    <property type="molecule type" value="Genomic_DNA"/>
</dbReference>
<protein>
    <submittedName>
        <fullName evidence="1">Uncharacterized protein</fullName>
    </submittedName>
</protein>
<proteinExistence type="predicted"/>
<evidence type="ECO:0000313" key="2">
    <source>
        <dbReference type="Proteomes" id="UP000830768"/>
    </source>
</evidence>